<dbReference type="PANTHER" id="PTHR36834">
    <property type="entry name" value="MEMBRANE PROTEIN-RELATED"/>
    <property type="match status" value="1"/>
</dbReference>
<keyword evidence="1" id="KW-1133">Transmembrane helix</keyword>
<dbReference type="Proteomes" id="UP000824073">
    <property type="component" value="Unassembled WGS sequence"/>
</dbReference>
<dbReference type="AlphaFoldDB" id="A0A9D1LKR5"/>
<name>A0A9D1LKR5_9CLOT</name>
<protein>
    <submittedName>
        <fullName evidence="3">VanZ family protein</fullName>
    </submittedName>
</protein>
<dbReference type="EMBL" id="DVMR01000030">
    <property type="protein sequence ID" value="HIU43210.1"/>
    <property type="molecule type" value="Genomic_DNA"/>
</dbReference>
<dbReference type="InterPro" id="IPR053150">
    <property type="entry name" value="Teicoplanin_resist-assoc"/>
</dbReference>
<sequence length="206" mass="21816">MEEMLLNGYELLCTLLPAALLCLYVSCRGRDTGLPAMTGRQLAGLALLGAYMAAVFHVTGAGTIFDALSYGVRAGGGEVNLIPFSQEIDMLGYALNVAMTAPLGFLLPQLWPELRRPARTAAAGFAVSLCIELSQLCNHRSTDVDDLLLNTLGALAGYAAFALLSRVIKLGNKSPAVGAWAYLGALFAGHFLLFAELLVAGRLYGF</sequence>
<accession>A0A9D1LKR5</accession>
<organism evidence="3 4">
    <name type="scientific">Candidatus Ventrousia excrementavium</name>
    <dbReference type="NCBI Taxonomy" id="2840961"/>
    <lineage>
        <taxon>Bacteria</taxon>
        <taxon>Bacillati</taxon>
        <taxon>Bacillota</taxon>
        <taxon>Clostridia</taxon>
        <taxon>Eubacteriales</taxon>
        <taxon>Clostridiaceae</taxon>
        <taxon>Clostridiaceae incertae sedis</taxon>
        <taxon>Candidatus Ventrousia</taxon>
    </lineage>
</organism>
<dbReference type="Pfam" id="PF04892">
    <property type="entry name" value="VanZ"/>
    <property type="match status" value="1"/>
</dbReference>
<evidence type="ECO:0000313" key="3">
    <source>
        <dbReference type="EMBL" id="HIU43210.1"/>
    </source>
</evidence>
<feature type="transmembrane region" description="Helical" evidence="1">
    <location>
        <begin position="6"/>
        <end position="25"/>
    </location>
</feature>
<proteinExistence type="predicted"/>
<reference evidence="3" key="1">
    <citation type="submission" date="2020-10" db="EMBL/GenBank/DDBJ databases">
        <authorList>
            <person name="Gilroy R."/>
        </authorList>
    </citation>
    <scope>NUCLEOTIDE SEQUENCE</scope>
    <source>
        <strain evidence="3">CHK191-8634</strain>
    </source>
</reference>
<evidence type="ECO:0000313" key="4">
    <source>
        <dbReference type="Proteomes" id="UP000824073"/>
    </source>
</evidence>
<keyword evidence="1" id="KW-0472">Membrane</keyword>
<feature type="transmembrane region" description="Helical" evidence="1">
    <location>
        <begin position="147"/>
        <end position="168"/>
    </location>
</feature>
<feature type="transmembrane region" description="Helical" evidence="1">
    <location>
        <begin position="45"/>
        <end position="70"/>
    </location>
</feature>
<gene>
    <name evidence="3" type="ORF">IAB67_02810</name>
</gene>
<feature type="transmembrane region" description="Helical" evidence="1">
    <location>
        <begin position="180"/>
        <end position="200"/>
    </location>
</feature>
<keyword evidence="1" id="KW-0812">Transmembrane</keyword>
<evidence type="ECO:0000259" key="2">
    <source>
        <dbReference type="Pfam" id="PF04892"/>
    </source>
</evidence>
<comment type="caution">
    <text evidence="3">The sequence shown here is derived from an EMBL/GenBank/DDBJ whole genome shotgun (WGS) entry which is preliminary data.</text>
</comment>
<dbReference type="InterPro" id="IPR006976">
    <property type="entry name" value="VanZ-like"/>
</dbReference>
<dbReference type="PANTHER" id="PTHR36834:SF2">
    <property type="entry name" value="MEMBRANE PROTEIN"/>
    <property type="match status" value="1"/>
</dbReference>
<feature type="domain" description="VanZ-like" evidence="2">
    <location>
        <begin position="52"/>
        <end position="164"/>
    </location>
</feature>
<reference evidence="3" key="2">
    <citation type="journal article" date="2021" name="PeerJ">
        <title>Extensive microbial diversity within the chicken gut microbiome revealed by metagenomics and culture.</title>
        <authorList>
            <person name="Gilroy R."/>
            <person name="Ravi A."/>
            <person name="Getino M."/>
            <person name="Pursley I."/>
            <person name="Horton D.L."/>
            <person name="Alikhan N.F."/>
            <person name="Baker D."/>
            <person name="Gharbi K."/>
            <person name="Hall N."/>
            <person name="Watson M."/>
            <person name="Adriaenssens E.M."/>
            <person name="Foster-Nyarko E."/>
            <person name="Jarju S."/>
            <person name="Secka A."/>
            <person name="Antonio M."/>
            <person name="Oren A."/>
            <person name="Chaudhuri R.R."/>
            <person name="La Ragione R."/>
            <person name="Hildebrand F."/>
            <person name="Pallen M.J."/>
        </authorList>
    </citation>
    <scope>NUCLEOTIDE SEQUENCE</scope>
    <source>
        <strain evidence="3">CHK191-8634</strain>
    </source>
</reference>
<evidence type="ECO:0000256" key="1">
    <source>
        <dbReference type="SAM" id="Phobius"/>
    </source>
</evidence>